<dbReference type="PROSITE" id="PS51257">
    <property type="entry name" value="PROKAR_LIPOPROTEIN"/>
    <property type="match status" value="1"/>
</dbReference>
<sequence length="212" mass="23767">MSIPLRSLLFPCLILLLSACSLLPESSPVSIYTLPASPADKNTDQNTATLDWSVRVMTPYANQTLDSTRIAVIPEANQISHYKDARWSDRAPVLLRERLIDALRSDGRIKTITGDTSLLAADTELSGELYAFQSEYHDGRPEIHIRLDAQLIQQNTRKVLASHRFEVRLASPETDIKSIVRSFGSACDKLTQEMTAWTIHILQNQPRGDNHD</sequence>
<dbReference type="AlphaFoldDB" id="A0A841GLT8"/>
<reference evidence="3 4" key="1">
    <citation type="submission" date="2020-08" db="EMBL/GenBank/DDBJ databases">
        <title>Genomic Encyclopedia of Type Strains, Phase IV (KMG-IV): sequencing the most valuable type-strain genomes for metagenomic binning, comparative biology and taxonomic classification.</title>
        <authorList>
            <person name="Goeker M."/>
        </authorList>
    </citation>
    <scope>NUCLEOTIDE SEQUENCE [LARGE SCALE GENOMIC DNA]</scope>
    <source>
        <strain evidence="3 4">DSM 22975</strain>
    </source>
</reference>
<dbReference type="Pfam" id="PF03886">
    <property type="entry name" value="ABC_trans_aux"/>
    <property type="match status" value="1"/>
</dbReference>
<accession>A0A841GLT8</accession>
<protein>
    <submittedName>
        <fullName evidence="3">Cholesterol transport system auxiliary component</fullName>
    </submittedName>
</protein>
<feature type="chain" id="PRO_5032407252" evidence="1">
    <location>
        <begin position="24"/>
        <end position="212"/>
    </location>
</feature>
<dbReference type="Gene3D" id="3.40.50.10610">
    <property type="entry name" value="ABC-type transport auxiliary lipoprotein component"/>
    <property type="match status" value="1"/>
</dbReference>
<gene>
    <name evidence="3" type="ORF">HNR75_001668</name>
</gene>
<evidence type="ECO:0000313" key="3">
    <source>
        <dbReference type="EMBL" id="MBB6055750.1"/>
    </source>
</evidence>
<feature type="domain" description="ABC-type transport auxiliary lipoprotein component" evidence="2">
    <location>
        <begin position="32"/>
        <end position="194"/>
    </location>
</feature>
<dbReference type="EMBL" id="JACHGR010000005">
    <property type="protein sequence ID" value="MBB6055750.1"/>
    <property type="molecule type" value="Genomic_DNA"/>
</dbReference>
<evidence type="ECO:0000259" key="2">
    <source>
        <dbReference type="Pfam" id="PF03886"/>
    </source>
</evidence>
<evidence type="ECO:0000256" key="1">
    <source>
        <dbReference type="SAM" id="SignalP"/>
    </source>
</evidence>
<dbReference type="SUPFAM" id="SSF159594">
    <property type="entry name" value="XCC0632-like"/>
    <property type="match status" value="1"/>
</dbReference>
<organism evidence="3 4">
    <name type="scientific">Tolumonas osonensis</name>
    <dbReference type="NCBI Taxonomy" id="675874"/>
    <lineage>
        <taxon>Bacteria</taxon>
        <taxon>Pseudomonadati</taxon>
        <taxon>Pseudomonadota</taxon>
        <taxon>Gammaproteobacteria</taxon>
        <taxon>Aeromonadales</taxon>
        <taxon>Aeromonadaceae</taxon>
        <taxon>Tolumonas</taxon>
    </lineage>
</organism>
<evidence type="ECO:0000313" key="4">
    <source>
        <dbReference type="Proteomes" id="UP000585721"/>
    </source>
</evidence>
<feature type="signal peptide" evidence="1">
    <location>
        <begin position="1"/>
        <end position="23"/>
    </location>
</feature>
<keyword evidence="4" id="KW-1185">Reference proteome</keyword>
<dbReference type="RefSeq" id="WP_188026500.1">
    <property type="nucleotide sequence ID" value="NZ_JACHGR010000005.1"/>
</dbReference>
<proteinExistence type="predicted"/>
<dbReference type="InterPro" id="IPR005586">
    <property type="entry name" value="ABC_trans_aux"/>
</dbReference>
<name>A0A841GLT8_9GAMM</name>
<comment type="caution">
    <text evidence="3">The sequence shown here is derived from an EMBL/GenBank/DDBJ whole genome shotgun (WGS) entry which is preliminary data.</text>
</comment>
<dbReference type="Proteomes" id="UP000585721">
    <property type="component" value="Unassembled WGS sequence"/>
</dbReference>
<keyword evidence="1" id="KW-0732">Signal</keyword>